<comment type="caution">
    <text evidence="1">The sequence shown here is derived from an EMBL/GenBank/DDBJ whole genome shotgun (WGS) entry which is preliminary data.</text>
</comment>
<evidence type="ECO:0000313" key="1">
    <source>
        <dbReference type="EMBL" id="KAF7326755.1"/>
    </source>
</evidence>
<dbReference type="AlphaFoldDB" id="A0A8H6U3B0"/>
<reference evidence="1" key="1">
    <citation type="submission" date="2020-05" db="EMBL/GenBank/DDBJ databases">
        <title>Mycena genomes resolve the evolution of fungal bioluminescence.</title>
        <authorList>
            <person name="Tsai I.J."/>
        </authorList>
    </citation>
    <scope>NUCLEOTIDE SEQUENCE</scope>
    <source>
        <strain evidence="1">CCC161011</strain>
    </source>
</reference>
<dbReference type="Proteomes" id="UP000620124">
    <property type="component" value="Unassembled WGS sequence"/>
</dbReference>
<proteinExistence type="predicted"/>
<dbReference type="EMBL" id="JACAZI010000040">
    <property type="protein sequence ID" value="KAF7326755.1"/>
    <property type="molecule type" value="Genomic_DNA"/>
</dbReference>
<gene>
    <name evidence="1" type="ORF">MVEN_02594500</name>
</gene>
<name>A0A8H6U3B0_9AGAR</name>
<evidence type="ECO:0000313" key="2">
    <source>
        <dbReference type="Proteomes" id="UP000620124"/>
    </source>
</evidence>
<accession>A0A8H6U3B0</accession>
<protein>
    <submittedName>
        <fullName evidence="1">Uncharacterized protein</fullName>
    </submittedName>
</protein>
<sequence>MHVFLTSESIRFYPLISLHSTSRPATPVFPSSNTGTFNLGLAPPSVPFTARPGSPAGSTHLLTVKFLPSMSSHIMGSRLCESGSKDTDGGRVEMVPRGSSAPAFRARAARIPGGRDENYGGFDLSPALPPSPFAFFPPSPSLLSFPAIAVPSFLSSFLFFLHAPSTCAPPFVLPSAHPAIRFKLPFTHRRPTFFVPARPLPSVSSLTLLSSFSSRVQPCYACSTLLGSSLAFHKKALTRWHPVKFGLAPVHIGASVLRDSIGCL</sequence>
<organism evidence="1 2">
    <name type="scientific">Mycena venus</name>
    <dbReference type="NCBI Taxonomy" id="2733690"/>
    <lineage>
        <taxon>Eukaryota</taxon>
        <taxon>Fungi</taxon>
        <taxon>Dikarya</taxon>
        <taxon>Basidiomycota</taxon>
        <taxon>Agaricomycotina</taxon>
        <taxon>Agaricomycetes</taxon>
        <taxon>Agaricomycetidae</taxon>
        <taxon>Agaricales</taxon>
        <taxon>Marasmiineae</taxon>
        <taxon>Mycenaceae</taxon>
        <taxon>Mycena</taxon>
    </lineage>
</organism>
<keyword evidence="2" id="KW-1185">Reference proteome</keyword>